<protein>
    <submittedName>
        <fullName evidence="2">Uncharacterized protein</fullName>
    </submittedName>
</protein>
<keyword evidence="1" id="KW-0732">Signal</keyword>
<proteinExistence type="predicted"/>
<evidence type="ECO:0000313" key="2">
    <source>
        <dbReference type="EMBL" id="GAA5187131.1"/>
    </source>
</evidence>
<name>A0ABP9RW73_9ACTN</name>
<keyword evidence="3" id="KW-1185">Reference proteome</keyword>
<dbReference type="EMBL" id="BAABJQ010000009">
    <property type="protein sequence ID" value="GAA5187131.1"/>
    <property type="molecule type" value="Genomic_DNA"/>
</dbReference>
<dbReference type="Proteomes" id="UP001501570">
    <property type="component" value="Unassembled WGS sequence"/>
</dbReference>
<evidence type="ECO:0000256" key="1">
    <source>
        <dbReference type="SAM" id="SignalP"/>
    </source>
</evidence>
<feature type="signal peptide" evidence="1">
    <location>
        <begin position="1"/>
        <end position="32"/>
    </location>
</feature>
<organism evidence="2 3">
    <name type="scientific">Rugosimonospora acidiphila</name>
    <dbReference type="NCBI Taxonomy" id="556531"/>
    <lineage>
        <taxon>Bacteria</taxon>
        <taxon>Bacillati</taxon>
        <taxon>Actinomycetota</taxon>
        <taxon>Actinomycetes</taxon>
        <taxon>Micromonosporales</taxon>
        <taxon>Micromonosporaceae</taxon>
        <taxon>Rugosimonospora</taxon>
    </lineage>
</organism>
<comment type="caution">
    <text evidence="2">The sequence shown here is derived from an EMBL/GenBank/DDBJ whole genome shotgun (WGS) entry which is preliminary data.</text>
</comment>
<feature type="chain" id="PRO_5046966316" evidence="1">
    <location>
        <begin position="33"/>
        <end position="222"/>
    </location>
</feature>
<sequence length="222" mass="21836">MSHATSRSRRLLRLAAVVPALLGVLLAAPAFAKGGGGGGGGGGNQTTAPNLRSVTFAPATVVGGGASTGTATFVASASQGAVVNLSSSDPAVLTVPTEAVVRPGQSSTAFPVATQAVTAATTVTVTASAFGTTTVTATITVTPGTPPAKDTVRITLAQWKTGHLKIQATSSNPNAVLTVSLGFALTNNGGGSYSDERNWLDNPRQITVTSNFGGSATATVTG</sequence>
<reference evidence="3" key="1">
    <citation type="journal article" date="2019" name="Int. J. Syst. Evol. Microbiol.">
        <title>The Global Catalogue of Microorganisms (GCM) 10K type strain sequencing project: providing services to taxonomists for standard genome sequencing and annotation.</title>
        <authorList>
            <consortium name="The Broad Institute Genomics Platform"/>
            <consortium name="The Broad Institute Genome Sequencing Center for Infectious Disease"/>
            <person name="Wu L."/>
            <person name="Ma J."/>
        </authorList>
    </citation>
    <scope>NUCLEOTIDE SEQUENCE [LARGE SCALE GENOMIC DNA]</scope>
    <source>
        <strain evidence="3">JCM 18304</strain>
    </source>
</reference>
<dbReference type="RefSeq" id="WP_345630774.1">
    <property type="nucleotide sequence ID" value="NZ_BAABJQ010000009.1"/>
</dbReference>
<evidence type="ECO:0000313" key="3">
    <source>
        <dbReference type="Proteomes" id="UP001501570"/>
    </source>
</evidence>
<gene>
    <name evidence="2" type="ORF">GCM10023322_34750</name>
</gene>
<accession>A0ABP9RW73</accession>